<dbReference type="GO" id="GO:0006457">
    <property type="term" value="P:protein folding"/>
    <property type="evidence" value="ECO:0007669"/>
    <property type="project" value="TreeGrafter"/>
</dbReference>
<keyword evidence="4" id="KW-0413">Isomerase</keyword>
<dbReference type="EMBL" id="CP016250">
    <property type="protein sequence ID" value="ANQ10174.1"/>
    <property type="molecule type" value="Genomic_DNA"/>
</dbReference>
<dbReference type="InterPro" id="IPR013766">
    <property type="entry name" value="Thioredoxin_domain"/>
</dbReference>
<dbReference type="SUPFAM" id="SSF52833">
    <property type="entry name" value="Thioredoxin-like"/>
    <property type="match status" value="2"/>
</dbReference>
<dbReference type="InterPro" id="IPR036249">
    <property type="entry name" value="Thioredoxin-like_sf"/>
</dbReference>
<dbReference type="GO" id="GO:0003756">
    <property type="term" value="F:protein disulfide isomerase activity"/>
    <property type="evidence" value="ECO:0007669"/>
    <property type="project" value="TreeGrafter"/>
</dbReference>
<dbReference type="Pfam" id="PF00085">
    <property type="entry name" value="Thioredoxin"/>
    <property type="match status" value="2"/>
</dbReference>
<dbReference type="InterPro" id="IPR017937">
    <property type="entry name" value="Thioredoxin_CS"/>
</dbReference>
<evidence type="ECO:0000259" key="3">
    <source>
        <dbReference type="PROSITE" id="PS51352"/>
    </source>
</evidence>
<dbReference type="CDD" id="cd02995">
    <property type="entry name" value="PDI_a_PDI_a'_C"/>
    <property type="match status" value="1"/>
</dbReference>
<dbReference type="Proteomes" id="UP000092716">
    <property type="component" value="Chromosome 12"/>
</dbReference>
<evidence type="ECO:0000313" key="4">
    <source>
        <dbReference type="EMBL" id="ANQ10174.1"/>
    </source>
</evidence>
<dbReference type="RefSeq" id="XP_019916869.1">
    <property type="nucleotide sequence ID" value="XM_020061166.1"/>
</dbReference>
<dbReference type="VEuPathDB" id="PlasmoDB:PCOAH_00043820"/>
<keyword evidence="2" id="KW-0732">Signal</keyword>
<accession>A0A1B1E572</accession>
<evidence type="ECO:0000256" key="2">
    <source>
        <dbReference type="SAM" id="SignalP"/>
    </source>
</evidence>
<feature type="signal peptide" evidence="2">
    <location>
        <begin position="1"/>
        <end position="20"/>
    </location>
</feature>
<evidence type="ECO:0000256" key="1">
    <source>
        <dbReference type="ARBA" id="ARBA00006347"/>
    </source>
</evidence>
<dbReference type="GO" id="GO:0005783">
    <property type="term" value="C:endoplasmic reticulum"/>
    <property type="evidence" value="ECO:0007669"/>
    <property type="project" value="TreeGrafter"/>
</dbReference>
<keyword evidence="5" id="KW-1185">Reference proteome</keyword>
<dbReference type="Gene3D" id="3.40.30.10">
    <property type="entry name" value="Glutaredoxin"/>
    <property type="match status" value="3"/>
</dbReference>
<dbReference type="CDD" id="cd02961">
    <property type="entry name" value="PDI_a_family"/>
    <property type="match status" value="1"/>
</dbReference>
<name>A0A1B1E572_9APIC</name>
<sequence>MKIIKLLLVCMLILINACRTSNDEEKQSKIISIDMTDLEQIQNDENIFTFLIVYTHWCERSSSLLENVQTISNLLKYDSNVKVAKMNVAVNSTVIDRLSVYSYPALFMLKKNETHKYRGVNSIKGIILWIYEYLDDSVYSIENKNKLDTFLQLDEYNNSILFFIDRKEKDTHLVKELVNICTLIGNTFCFAVTNPSIISYFENQIMREKYHVNMQDLQNKDMYGILFRNDDFGENFYLIDDSVSILYNPDYPVEEKKLELTKWIQKKLEPLVIKFSEYYFPLFFANDTVSFFILYDDINDLNKADIIKCAKKYPNITFSVSGNKDVYEKRLLNELLIEQVKKPVMRITEFKNHIAVPYKYRPISDDIEINEQTIDQFIQDYLNEKKYFYRKSERALPDEFNHGYIKIIVADTYDEYVFDRTKHVVVLYYAPWCGHCYKFEPVYREIGKRLKIYGNKFKDYNNDVVISKIDAVNNEIYDVPIEGYPTIYLYPKENKKAPIKYNGPRTVESIISWICEKTNTDIDIQQFVNINLDDEQLFESYEEL</sequence>
<comment type="similarity">
    <text evidence="1">Belongs to the protein disulfide isomerase family.</text>
</comment>
<evidence type="ECO:0000313" key="5">
    <source>
        <dbReference type="Proteomes" id="UP000092716"/>
    </source>
</evidence>
<dbReference type="OrthoDB" id="72053at2759"/>
<gene>
    <name evidence="4" type="ORF">PCOAH_00043820</name>
</gene>
<proteinExistence type="inferred from homology"/>
<dbReference type="AlphaFoldDB" id="A0A1B1E572"/>
<organism evidence="4 5">
    <name type="scientific">Plasmodium coatneyi</name>
    <dbReference type="NCBI Taxonomy" id="208452"/>
    <lineage>
        <taxon>Eukaryota</taxon>
        <taxon>Sar</taxon>
        <taxon>Alveolata</taxon>
        <taxon>Apicomplexa</taxon>
        <taxon>Aconoidasida</taxon>
        <taxon>Haemosporida</taxon>
        <taxon>Plasmodiidae</taxon>
        <taxon>Plasmodium</taxon>
    </lineage>
</organism>
<dbReference type="PROSITE" id="PS51352">
    <property type="entry name" value="THIOREDOXIN_2"/>
    <property type="match status" value="1"/>
</dbReference>
<dbReference type="PANTHER" id="PTHR18929:SF219">
    <property type="entry name" value="THIOREDOXIN"/>
    <property type="match status" value="1"/>
</dbReference>
<protein>
    <submittedName>
        <fullName evidence="4">Protein disulfide isomerase</fullName>
    </submittedName>
</protein>
<dbReference type="KEGG" id="pcot:PCOAH_00043820"/>
<dbReference type="PROSITE" id="PS00194">
    <property type="entry name" value="THIOREDOXIN_1"/>
    <property type="match status" value="1"/>
</dbReference>
<feature type="chain" id="PRO_5008521593" evidence="2">
    <location>
        <begin position="21"/>
        <end position="544"/>
    </location>
</feature>
<dbReference type="Pfam" id="PF13848">
    <property type="entry name" value="Thioredoxin_6"/>
    <property type="match status" value="1"/>
</dbReference>
<feature type="domain" description="Thioredoxin" evidence="3">
    <location>
        <begin position="385"/>
        <end position="519"/>
    </location>
</feature>
<reference evidence="5" key="1">
    <citation type="submission" date="2016-06" db="EMBL/GenBank/DDBJ databases">
        <title>First high quality genome sequence of Plasmodium coatneyi using continuous long reads from single molecule, real-time sequencing.</title>
        <authorList>
            <person name="Chien J.-T."/>
            <person name="Pakala S.B."/>
            <person name="Geraldo J.A."/>
            <person name="Lapp S.A."/>
            <person name="Barnwell J.W."/>
            <person name="Kissinger J.C."/>
            <person name="Galinski M.R."/>
            <person name="Humphrey J.C."/>
        </authorList>
    </citation>
    <scope>NUCLEOTIDE SEQUENCE [LARGE SCALE GENOMIC DNA]</scope>
    <source>
        <strain evidence="5">Hackeri</strain>
    </source>
</reference>
<dbReference type="GeneID" id="30911113"/>
<dbReference type="PANTHER" id="PTHR18929">
    <property type="entry name" value="PROTEIN DISULFIDE ISOMERASE"/>
    <property type="match status" value="1"/>
</dbReference>
<dbReference type="GO" id="GO:0034976">
    <property type="term" value="P:response to endoplasmic reticulum stress"/>
    <property type="evidence" value="ECO:0007669"/>
    <property type="project" value="TreeGrafter"/>
</dbReference>